<evidence type="ECO:0000313" key="2">
    <source>
        <dbReference type="Proteomes" id="UP000537326"/>
    </source>
</evidence>
<dbReference type="EMBL" id="JACBZI010000001">
    <property type="protein sequence ID" value="NYI08997.1"/>
    <property type="molecule type" value="Genomic_DNA"/>
</dbReference>
<dbReference type="RefSeq" id="WP_179530035.1">
    <property type="nucleotide sequence ID" value="NZ_BAAAPP010000002.1"/>
</dbReference>
<dbReference type="Proteomes" id="UP000537326">
    <property type="component" value="Unassembled WGS sequence"/>
</dbReference>
<proteinExistence type="predicted"/>
<accession>A0A7Y9YD13</accession>
<dbReference type="AlphaFoldDB" id="A0A7Y9YD13"/>
<name>A0A7Y9YD13_9ACTN</name>
<comment type="caution">
    <text evidence="1">The sequence shown here is derived from an EMBL/GenBank/DDBJ whole genome shotgun (WGS) entry which is preliminary data.</text>
</comment>
<organism evidence="1 2">
    <name type="scientific">Nocardioides marinus</name>
    <dbReference type="NCBI Taxonomy" id="374514"/>
    <lineage>
        <taxon>Bacteria</taxon>
        <taxon>Bacillati</taxon>
        <taxon>Actinomycetota</taxon>
        <taxon>Actinomycetes</taxon>
        <taxon>Propionibacteriales</taxon>
        <taxon>Nocardioidaceae</taxon>
        <taxon>Nocardioides</taxon>
    </lineage>
</organism>
<sequence length="277" mass="30610">MDDHDVAWGGWWFEREGVRAPLPDLMPAWDYSVRDRIGLNVDIDAMTVREKTGIENISDLEVVALVDCPSTLKRFVHRSRLAPHASQEVEVVIDLPPGEVAHRLDVAAFLLLATDLPPKSRTASRSGSRLATGPSRRVLLEGDASRFPTEAVSFASLNWADVPWTLNAVFFDLSDSFMGSVRLLVNEDHPLGRAVLSAEVDPATDSRLKLEVLRTLVGVVAAQENLDHDDYPPESIGEVVASMCSVFLNRTLAEAVHIYQRDPIKFDRLLYAGVASQ</sequence>
<keyword evidence="2" id="KW-1185">Reference proteome</keyword>
<reference evidence="1 2" key="1">
    <citation type="submission" date="2020-07" db="EMBL/GenBank/DDBJ databases">
        <title>Sequencing the genomes of 1000 actinobacteria strains.</title>
        <authorList>
            <person name="Klenk H.-P."/>
        </authorList>
    </citation>
    <scope>NUCLEOTIDE SEQUENCE [LARGE SCALE GENOMIC DNA]</scope>
    <source>
        <strain evidence="1 2">DSM 18248</strain>
    </source>
</reference>
<protein>
    <submittedName>
        <fullName evidence="1">Uncharacterized protein</fullName>
    </submittedName>
</protein>
<evidence type="ECO:0000313" key="1">
    <source>
        <dbReference type="EMBL" id="NYI08997.1"/>
    </source>
</evidence>
<gene>
    <name evidence="1" type="ORF">BKA05_000512</name>
</gene>